<organism evidence="4 5">
    <name type="scientific">Limnobaculum allomyrinae</name>
    <dbReference type="NCBI Taxonomy" id="2791986"/>
    <lineage>
        <taxon>Bacteria</taxon>
        <taxon>Pseudomonadati</taxon>
        <taxon>Pseudomonadota</taxon>
        <taxon>Gammaproteobacteria</taxon>
        <taxon>Enterobacterales</taxon>
        <taxon>Budviciaceae</taxon>
        <taxon>Limnobaculum</taxon>
    </lineage>
</organism>
<feature type="domain" description="OmpR/PhoB-type" evidence="3">
    <location>
        <begin position="6"/>
        <end position="117"/>
    </location>
</feature>
<proteinExistence type="predicted"/>
<keyword evidence="1 2" id="KW-0238">DNA-binding</keyword>
<feature type="DNA-binding region" description="OmpR/PhoB-type" evidence="2">
    <location>
        <begin position="6"/>
        <end position="117"/>
    </location>
</feature>
<protein>
    <submittedName>
        <fullName evidence="4">Winged helix-turn-helix domain-containing protein</fullName>
    </submittedName>
</protein>
<keyword evidence="5" id="KW-1185">Reference proteome</keyword>
<dbReference type="Pfam" id="PF00486">
    <property type="entry name" value="Trans_reg_C"/>
    <property type="match status" value="1"/>
</dbReference>
<dbReference type="Proteomes" id="UP001296921">
    <property type="component" value="Unassembled WGS sequence"/>
</dbReference>
<dbReference type="SMART" id="SM00862">
    <property type="entry name" value="Trans_reg_C"/>
    <property type="match status" value="1"/>
</dbReference>
<evidence type="ECO:0000259" key="3">
    <source>
        <dbReference type="PROSITE" id="PS51755"/>
    </source>
</evidence>
<gene>
    <name evidence="4" type="ORF">I2494_10815</name>
</gene>
<name>A0ABS1IR22_9GAMM</name>
<dbReference type="RefSeq" id="WP_218466988.1">
    <property type="nucleotide sequence ID" value="NZ_JADRCR010000005.1"/>
</dbReference>
<accession>A0ABS1IR22</accession>
<reference evidence="4 5" key="1">
    <citation type="submission" date="2020-11" db="EMBL/GenBank/DDBJ databases">
        <title>Insectihabitans protaetiae gen. nov. sp. nov. and Insectihabitans allomyrinae sp. nov., isolated from larvae of Protaetia brevitarsis seulensis and Allomyrina dichotoma, respectively.</title>
        <authorList>
            <person name="Lee S.D."/>
            <person name="Byeon Y.-S."/>
            <person name="Kim S.-M."/>
            <person name="Yang H.L."/>
            <person name="Kim I.S."/>
        </authorList>
    </citation>
    <scope>NUCLEOTIDE SEQUENCE [LARGE SCALE GENOMIC DNA]</scope>
    <source>
        <strain evidence="4 5">BWR-B9</strain>
    </source>
</reference>
<comment type="caution">
    <text evidence="4">The sequence shown here is derived from an EMBL/GenBank/DDBJ whole genome shotgun (WGS) entry which is preliminary data.</text>
</comment>
<evidence type="ECO:0000256" key="2">
    <source>
        <dbReference type="PROSITE-ProRule" id="PRU01091"/>
    </source>
</evidence>
<dbReference type="CDD" id="cd00383">
    <property type="entry name" value="trans_reg_C"/>
    <property type="match status" value="1"/>
</dbReference>
<evidence type="ECO:0000256" key="1">
    <source>
        <dbReference type="ARBA" id="ARBA00023125"/>
    </source>
</evidence>
<evidence type="ECO:0000313" key="4">
    <source>
        <dbReference type="EMBL" id="MBK5144202.1"/>
    </source>
</evidence>
<sequence length="125" mass="14293">MDRDLFGFLINSDIQVDIDNRRLTKVSSEGTDNVISFGAITLKETMMRLLVYLLTHANDKAISRDEILVKVWDENNLTSSNQRLSQMIGELQSKLSIIGVPTDFITNVRGIGYKINGYYIRPLYY</sequence>
<dbReference type="PROSITE" id="PS51755">
    <property type="entry name" value="OMPR_PHOB"/>
    <property type="match status" value="1"/>
</dbReference>
<dbReference type="EMBL" id="JADRCR010000005">
    <property type="protein sequence ID" value="MBK5144202.1"/>
    <property type="molecule type" value="Genomic_DNA"/>
</dbReference>
<dbReference type="InterPro" id="IPR001867">
    <property type="entry name" value="OmpR/PhoB-type_DNA-bd"/>
</dbReference>
<evidence type="ECO:0000313" key="5">
    <source>
        <dbReference type="Proteomes" id="UP001296921"/>
    </source>
</evidence>